<dbReference type="Proteomes" id="UP000887565">
    <property type="component" value="Unplaced"/>
</dbReference>
<proteinExistence type="predicted"/>
<sequence length="66" mass="7299">MPSEKPPKPSAPLPPPTTPDYGFQETLDDNIDGHSSPESKALLQNPYYIILSSKLKKELLLNIPPE</sequence>
<evidence type="ECO:0000313" key="3">
    <source>
        <dbReference type="WBParaSite" id="nRc.2.0.1.t41109-RA"/>
    </source>
</evidence>
<protein>
    <submittedName>
        <fullName evidence="3">Uncharacterized protein</fullName>
    </submittedName>
</protein>
<dbReference type="AlphaFoldDB" id="A0A915KRK6"/>
<name>A0A915KRK6_ROMCU</name>
<reference evidence="3" key="1">
    <citation type="submission" date="2022-11" db="UniProtKB">
        <authorList>
            <consortium name="WormBaseParasite"/>
        </authorList>
    </citation>
    <scope>IDENTIFICATION</scope>
</reference>
<organism evidence="2 3">
    <name type="scientific">Romanomermis culicivorax</name>
    <name type="common">Nematode worm</name>
    <dbReference type="NCBI Taxonomy" id="13658"/>
    <lineage>
        <taxon>Eukaryota</taxon>
        <taxon>Metazoa</taxon>
        <taxon>Ecdysozoa</taxon>
        <taxon>Nematoda</taxon>
        <taxon>Enoplea</taxon>
        <taxon>Dorylaimia</taxon>
        <taxon>Mermithida</taxon>
        <taxon>Mermithoidea</taxon>
        <taxon>Mermithidae</taxon>
        <taxon>Romanomermis</taxon>
    </lineage>
</organism>
<evidence type="ECO:0000256" key="1">
    <source>
        <dbReference type="SAM" id="MobiDB-lite"/>
    </source>
</evidence>
<feature type="compositionally biased region" description="Pro residues" evidence="1">
    <location>
        <begin position="8"/>
        <end position="18"/>
    </location>
</feature>
<keyword evidence="2" id="KW-1185">Reference proteome</keyword>
<dbReference type="WBParaSite" id="nRc.2.0.1.t41109-RA">
    <property type="protein sequence ID" value="nRc.2.0.1.t41109-RA"/>
    <property type="gene ID" value="nRc.2.0.1.g41109"/>
</dbReference>
<accession>A0A915KRK6</accession>
<evidence type="ECO:0000313" key="2">
    <source>
        <dbReference type="Proteomes" id="UP000887565"/>
    </source>
</evidence>
<feature type="region of interest" description="Disordered" evidence="1">
    <location>
        <begin position="1"/>
        <end position="39"/>
    </location>
</feature>